<feature type="compositionally biased region" description="Pro residues" evidence="1">
    <location>
        <begin position="160"/>
        <end position="170"/>
    </location>
</feature>
<feature type="domain" description="Phytocyanin" evidence="3">
    <location>
        <begin position="32"/>
        <end position="152"/>
    </location>
</feature>
<proteinExistence type="predicted"/>
<protein>
    <recommendedName>
        <fullName evidence="3">Phytocyanin domain-containing protein</fullName>
    </recommendedName>
</protein>
<dbReference type="Pfam" id="PF02298">
    <property type="entry name" value="Cu_bind_like"/>
    <property type="match status" value="1"/>
</dbReference>
<dbReference type="GO" id="GO:0009055">
    <property type="term" value="F:electron transfer activity"/>
    <property type="evidence" value="ECO:0007669"/>
    <property type="project" value="InterPro"/>
</dbReference>
<dbReference type="Gene3D" id="2.60.40.420">
    <property type="entry name" value="Cupredoxins - blue copper proteins"/>
    <property type="match status" value="1"/>
</dbReference>
<evidence type="ECO:0000256" key="2">
    <source>
        <dbReference type="SAM" id="SignalP"/>
    </source>
</evidence>
<accession>A0AAN8U9A8</accession>
<dbReference type="InterPro" id="IPR003245">
    <property type="entry name" value="Phytocyanin_dom"/>
</dbReference>
<dbReference type="AlphaFoldDB" id="A0AAN8U9A8"/>
<feature type="chain" id="PRO_5042974179" description="Phytocyanin domain-containing protein" evidence="2">
    <location>
        <begin position="27"/>
        <end position="278"/>
    </location>
</feature>
<feature type="signal peptide" evidence="2">
    <location>
        <begin position="1"/>
        <end position="26"/>
    </location>
</feature>
<evidence type="ECO:0000259" key="3">
    <source>
        <dbReference type="PROSITE" id="PS51485"/>
    </source>
</evidence>
<keyword evidence="2" id="KW-0732">Signal</keyword>
<dbReference type="PROSITE" id="PS51485">
    <property type="entry name" value="PHYTOCYANIN"/>
    <property type="match status" value="1"/>
</dbReference>
<gene>
    <name evidence="4" type="ORF">RDI58_002272</name>
</gene>
<dbReference type="Proteomes" id="UP001371456">
    <property type="component" value="Unassembled WGS sequence"/>
</dbReference>
<reference evidence="4 5" key="1">
    <citation type="submission" date="2024-02" db="EMBL/GenBank/DDBJ databases">
        <title>de novo genome assembly of Solanum bulbocastanum strain 11H21.</title>
        <authorList>
            <person name="Hosaka A.J."/>
        </authorList>
    </citation>
    <scope>NUCLEOTIDE SEQUENCE [LARGE SCALE GENOMIC DNA]</scope>
    <source>
        <tissue evidence="4">Young leaves</tissue>
    </source>
</reference>
<name>A0AAN8U9A8_SOLBU</name>
<sequence length="278" mass="30628">MTMAVVDSKVFLFLLPVALFFNSAASQSTGYTNHTVGGSAGWFFDINTQKASADYSAWAAKQTFNLGDTLVFNTNTNQTVIQTYNATTYRNCTADYASDDDTFQYQGGSNEFGKAMTITVSLTLEGQQYYFSDADDGSQCLNGMAFNIKVGHGIGLPPSLNQPPPPPYVEPPSTVEDAESPPITVVTSSPNGGVRSSAGLFLAVSVLRERQSKERGKNALRNRDFVEERDAKQHHFSFSGDPLLSETNRDHFLVGRSKKFQFWCIPTYFLEGNWVEVI</sequence>
<dbReference type="InterPro" id="IPR008972">
    <property type="entry name" value="Cupredoxin"/>
</dbReference>
<organism evidence="4 5">
    <name type="scientific">Solanum bulbocastanum</name>
    <name type="common">Wild potato</name>
    <dbReference type="NCBI Taxonomy" id="147425"/>
    <lineage>
        <taxon>Eukaryota</taxon>
        <taxon>Viridiplantae</taxon>
        <taxon>Streptophyta</taxon>
        <taxon>Embryophyta</taxon>
        <taxon>Tracheophyta</taxon>
        <taxon>Spermatophyta</taxon>
        <taxon>Magnoliopsida</taxon>
        <taxon>eudicotyledons</taxon>
        <taxon>Gunneridae</taxon>
        <taxon>Pentapetalae</taxon>
        <taxon>asterids</taxon>
        <taxon>lamiids</taxon>
        <taxon>Solanales</taxon>
        <taxon>Solanaceae</taxon>
        <taxon>Solanoideae</taxon>
        <taxon>Solaneae</taxon>
        <taxon>Solanum</taxon>
    </lineage>
</organism>
<evidence type="ECO:0000256" key="1">
    <source>
        <dbReference type="SAM" id="MobiDB-lite"/>
    </source>
</evidence>
<dbReference type="PANTHER" id="PTHR33021">
    <property type="entry name" value="BLUE COPPER PROTEIN"/>
    <property type="match status" value="1"/>
</dbReference>
<dbReference type="EMBL" id="JBANQN010000001">
    <property type="protein sequence ID" value="KAK6804488.1"/>
    <property type="molecule type" value="Genomic_DNA"/>
</dbReference>
<evidence type="ECO:0000313" key="4">
    <source>
        <dbReference type="EMBL" id="KAK6804488.1"/>
    </source>
</evidence>
<dbReference type="SUPFAM" id="SSF49503">
    <property type="entry name" value="Cupredoxins"/>
    <property type="match status" value="1"/>
</dbReference>
<dbReference type="GO" id="GO:0005886">
    <property type="term" value="C:plasma membrane"/>
    <property type="evidence" value="ECO:0007669"/>
    <property type="project" value="TreeGrafter"/>
</dbReference>
<dbReference type="FunFam" id="2.60.40.420:FF:000048">
    <property type="entry name" value="Early nodulin-like protein 18"/>
    <property type="match status" value="1"/>
</dbReference>
<keyword evidence="5" id="KW-1185">Reference proteome</keyword>
<dbReference type="PANTHER" id="PTHR33021:SF213">
    <property type="entry name" value="OS12G0454600 PROTEIN"/>
    <property type="match status" value="1"/>
</dbReference>
<dbReference type="InterPro" id="IPR039391">
    <property type="entry name" value="Phytocyanin-like"/>
</dbReference>
<evidence type="ECO:0000313" key="5">
    <source>
        <dbReference type="Proteomes" id="UP001371456"/>
    </source>
</evidence>
<feature type="region of interest" description="Disordered" evidence="1">
    <location>
        <begin position="159"/>
        <end position="181"/>
    </location>
</feature>
<comment type="caution">
    <text evidence="4">The sequence shown here is derived from an EMBL/GenBank/DDBJ whole genome shotgun (WGS) entry which is preliminary data.</text>
</comment>